<dbReference type="Gene3D" id="1.10.10.10">
    <property type="entry name" value="Winged helix-like DNA-binding domain superfamily/Winged helix DNA-binding domain"/>
    <property type="match status" value="1"/>
</dbReference>
<dbReference type="OrthoDB" id="10070184at2759"/>
<evidence type="ECO:0000259" key="4">
    <source>
        <dbReference type="PROSITE" id="PS51504"/>
    </source>
</evidence>
<feature type="region of interest" description="Disordered" evidence="3">
    <location>
        <begin position="87"/>
        <end position="138"/>
    </location>
</feature>
<dbReference type="InterPro" id="IPR036390">
    <property type="entry name" value="WH_DNA-bd_sf"/>
</dbReference>
<feature type="region of interest" description="Disordered" evidence="3">
    <location>
        <begin position="1"/>
        <end position="20"/>
    </location>
</feature>
<dbReference type="CDD" id="cd00073">
    <property type="entry name" value="H15"/>
    <property type="match status" value="1"/>
</dbReference>
<organism evidence="5 6">
    <name type="scientific">Chiloscyllium punctatum</name>
    <name type="common">Brownbanded bambooshark</name>
    <name type="synonym">Hemiscyllium punctatum</name>
    <dbReference type="NCBI Taxonomy" id="137246"/>
    <lineage>
        <taxon>Eukaryota</taxon>
        <taxon>Metazoa</taxon>
        <taxon>Chordata</taxon>
        <taxon>Craniata</taxon>
        <taxon>Vertebrata</taxon>
        <taxon>Chondrichthyes</taxon>
        <taxon>Elasmobranchii</taxon>
        <taxon>Galeomorphii</taxon>
        <taxon>Galeoidea</taxon>
        <taxon>Orectolobiformes</taxon>
        <taxon>Hemiscylliidae</taxon>
        <taxon>Chiloscyllium</taxon>
    </lineage>
</organism>
<dbReference type="InterPro" id="IPR005819">
    <property type="entry name" value="H1/H5"/>
</dbReference>
<dbReference type="InterPro" id="IPR005818">
    <property type="entry name" value="Histone_H1/H5_H15"/>
</dbReference>
<dbReference type="GO" id="GO:0030527">
    <property type="term" value="F:structural constituent of chromatin"/>
    <property type="evidence" value="ECO:0007669"/>
    <property type="project" value="InterPro"/>
</dbReference>
<name>A0A401RI53_CHIPU</name>
<comment type="caution">
    <text evidence="5">The sequence shown here is derived from an EMBL/GenBank/DDBJ whole genome shotgun (WGS) entry which is preliminary data.</text>
</comment>
<evidence type="ECO:0000313" key="6">
    <source>
        <dbReference type="Proteomes" id="UP000287033"/>
    </source>
</evidence>
<keyword evidence="1 2" id="KW-0238">DNA-binding</keyword>
<proteinExistence type="inferred from homology"/>
<feature type="compositionally biased region" description="Basic residues" evidence="3">
    <location>
        <begin position="111"/>
        <end position="122"/>
    </location>
</feature>
<dbReference type="GO" id="GO:0006334">
    <property type="term" value="P:nucleosome assembly"/>
    <property type="evidence" value="ECO:0007669"/>
    <property type="project" value="InterPro"/>
</dbReference>
<keyword evidence="6" id="KW-1185">Reference proteome</keyword>
<comment type="similarity">
    <text evidence="2">Belongs to the histone H1/H5 family.</text>
</comment>
<dbReference type="PRINTS" id="PR00624">
    <property type="entry name" value="HISTONEH5"/>
</dbReference>
<dbReference type="GO" id="GO:0003677">
    <property type="term" value="F:DNA binding"/>
    <property type="evidence" value="ECO:0007669"/>
    <property type="project" value="UniProtKB-KW"/>
</dbReference>
<keyword evidence="2" id="KW-0539">Nucleus</keyword>
<dbReference type="InterPro" id="IPR036388">
    <property type="entry name" value="WH-like_DNA-bd_sf"/>
</dbReference>
<dbReference type="SMART" id="SM00526">
    <property type="entry name" value="H15"/>
    <property type="match status" value="1"/>
</dbReference>
<evidence type="ECO:0000313" key="5">
    <source>
        <dbReference type="EMBL" id="GCC17848.1"/>
    </source>
</evidence>
<feature type="domain" description="H15" evidence="4">
    <location>
        <begin position="17"/>
        <end position="90"/>
    </location>
</feature>
<sequence>MIGSQEEGGVSQEKKPAGPGLGELILKVVGDINDRKGTSLSAIKKALERSGIDVEKRKAQIKMSIRRCLANGSLVLVKGQGVSGSFKLPKNPVKTKAEKKAGTSAAANKPGVKKSPVKKASGKKAAPPMKVTKTAAKK</sequence>
<dbReference type="Pfam" id="PF00538">
    <property type="entry name" value="Linker_histone"/>
    <property type="match status" value="1"/>
</dbReference>
<evidence type="ECO:0000256" key="3">
    <source>
        <dbReference type="SAM" id="MobiDB-lite"/>
    </source>
</evidence>
<dbReference type="GO" id="GO:0000786">
    <property type="term" value="C:nucleosome"/>
    <property type="evidence" value="ECO:0007669"/>
    <property type="project" value="InterPro"/>
</dbReference>
<dbReference type="SUPFAM" id="SSF46785">
    <property type="entry name" value="Winged helix' DNA-binding domain"/>
    <property type="match status" value="1"/>
</dbReference>
<reference evidence="5 6" key="1">
    <citation type="journal article" date="2018" name="Nat. Ecol. Evol.">
        <title>Shark genomes provide insights into elasmobranch evolution and the origin of vertebrates.</title>
        <authorList>
            <person name="Hara Y"/>
            <person name="Yamaguchi K"/>
            <person name="Onimaru K"/>
            <person name="Kadota M"/>
            <person name="Koyanagi M"/>
            <person name="Keeley SD"/>
            <person name="Tatsumi K"/>
            <person name="Tanaka K"/>
            <person name="Motone F"/>
            <person name="Kageyama Y"/>
            <person name="Nozu R"/>
            <person name="Adachi N"/>
            <person name="Nishimura O"/>
            <person name="Nakagawa R"/>
            <person name="Tanegashima C"/>
            <person name="Kiyatake I"/>
            <person name="Matsumoto R"/>
            <person name="Murakumo K"/>
            <person name="Nishida K"/>
            <person name="Terakita A"/>
            <person name="Kuratani S"/>
            <person name="Sato K"/>
            <person name="Hyodo S Kuraku.S."/>
        </authorList>
    </citation>
    <scope>NUCLEOTIDE SEQUENCE [LARGE SCALE GENOMIC DNA]</scope>
</reference>
<dbReference type="AlphaFoldDB" id="A0A401RI53"/>
<dbReference type="STRING" id="137246.A0A401RI53"/>
<dbReference type="PROSITE" id="PS51504">
    <property type="entry name" value="H15"/>
    <property type="match status" value="1"/>
</dbReference>
<evidence type="ECO:0000256" key="1">
    <source>
        <dbReference type="ARBA" id="ARBA00023125"/>
    </source>
</evidence>
<protein>
    <recommendedName>
        <fullName evidence="4">H15 domain-containing protein</fullName>
    </recommendedName>
</protein>
<dbReference type="OMA" id="KMSIRRC"/>
<comment type="subcellular location">
    <subcellularLocation>
        <location evidence="2">Nucleus</location>
    </subcellularLocation>
</comment>
<dbReference type="GO" id="GO:0005634">
    <property type="term" value="C:nucleus"/>
    <property type="evidence" value="ECO:0007669"/>
    <property type="project" value="UniProtKB-SubCell"/>
</dbReference>
<accession>A0A401RI53</accession>
<dbReference type="EMBL" id="BEZZ01002803">
    <property type="protein sequence ID" value="GCC17848.1"/>
    <property type="molecule type" value="Genomic_DNA"/>
</dbReference>
<evidence type="ECO:0000256" key="2">
    <source>
        <dbReference type="RuleBase" id="RU003894"/>
    </source>
</evidence>
<gene>
    <name evidence="5" type="ORF">chiPu_0020674</name>
</gene>
<dbReference type="Proteomes" id="UP000287033">
    <property type="component" value="Unassembled WGS sequence"/>
</dbReference>
<keyword evidence="2" id="KW-0158">Chromosome</keyword>